<accession>A0AAW1PPE9</accession>
<sequence length="130" mass="14325">MAAELQEVTKCVRAACIAALGKNDLEVAGCLTNILAILGEVRPEIEESVKAVLHEPSLQLERLRWRAQLVEEHKKDLDSLRAQLKKGLDRLRAQLEEYHEQAQASAELLQLMGILSQAAPPPSPRLSGPT</sequence>
<organism evidence="2 3">
    <name type="scientific">[Myrmecia] bisecta</name>
    <dbReference type="NCBI Taxonomy" id="41462"/>
    <lineage>
        <taxon>Eukaryota</taxon>
        <taxon>Viridiplantae</taxon>
        <taxon>Chlorophyta</taxon>
        <taxon>core chlorophytes</taxon>
        <taxon>Trebouxiophyceae</taxon>
        <taxon>Trebouxiales</taxon>
        <taxon>Trebouxiaceae</taxon>
        <taxon>Myrmecia</taxon>
    </lineage>
</organism>
<feature type="coiled-coil region" evidence="1">
    <location>
        <begin position="70"/>
        <end position="108"/>
    </location>
</feature>
<evidence type="ECO:0000256" key="1">
    <source>
        <dbReference type="SAM" id="Coils"/>
    </source>
</evidence>
<reference evidence="2 3" key="1">
    <citation type="journal article" date="2024" name="Nat. Commun.">
        <title>Phylogenomics reveals the evolutionary origins of lichenization in chlorophyte algae.</title>
        <authorList>
            <person name="Puginier C."/>
            <person name="Libourel C."/>
            <person name="Otte J."/>
            <person name="Skaloud P."/>
            <person name="Haon M."/>
            <person name="Grisel S."/>
            <person name="Petersen M."/>
            <person name="Berrin J.G."/>
            <person name="Delaux P.M."/>
            <person name="Dal Grande F."/>
            <person name="Keller J."/>
        </authorList>
    </citation>
    <scope>NUCLEOTIDE SEQUENCE [LARGE SCALE GENOMIC DNA]</scope>
    <source>
        <strain evidence="2 3">SAG 2043</strain>
    </source>
</reference>
<gene>
    <name evidence="2" type="ORF">WJX72_002850</name>
</gene>
<dbReference type="AlphaFoldDB" id="A0AAW1PPE9"/>
<proteinExistence type="predicted"/>
<comment type="caution">
    <text evidence="2">The sequence shown here is derived from an EMBL/GenBank/DDBJ whole genome shotgun (WGS) entry which is preliminary data.</text>
</comment>
<dbReference type="Proteomes" id="UP001489004">
    <property type="component" value="Unassembled WGS sequence"/>
</dbReference>
<keyword evidence="1" id="KW-0175">Coiled coil</keyword>
<keyword evidence="3" id="KW-1185">Reference proteome</keyword>
<dbReference type="EMBL" id="JALJOR010000010">
    <property type="protein sequence ID" value="KAK9809974.1"/>
    <property type="molecule type" value="Genomic_DNA"/>
</dbReference>
<name>A0AAW1PPE9_9CHLO</name>
<evidence type="ECO:0000313" key="3">
    <source>
        <dbReference type="Proteomes" id="UP001489004"/>
    </source>
</evidence>
<protein>
    <submittedName>
        <fullName evidence="2">Uncharacterized protein</fullName>
    </submittedName>
</protein>
<evidence type="ECO:0000313" key="2">
    <source>
        <dbReference type="EMBL" id="KAK9809974.1"/>
    </source>
</evidence>